<comment type="cofactor">
    <cofactor evidence="8">
        <name>Mg(2+)</name>
        <dbReference type="ChEBI" id="CHEBI:18420"/>
    </cofactor>
</comment>
<evidence type="ECO:0000313" key="9">
    <source>
        <dbReference type="EMBL" id="QPG04750.1"/>
    </source>
</evidence>
<evidence type="ECO:0000256" key="7">
    <source>
        <dbReference type="ARBA" id="ARBA00022842"/>
    </source>
</evidence>
<sequence>MQSFFITGTDTEVGKTYFTARLMHTLASEGHQVAGYKPVAAGCELINNEPVNEDAQAIYNACTVPATLQQVNPIALMPPIAPHIAATEAGVTLKLSQLVAGYRQLAAYQPDVLLMEGAGGWQLPLGNNLWMPDVVKHLKLPVIIVVGMRLGCLNHALLTARAITQAGLSIHGWVANQLTPQPMLYYAENLATLREAMPAPLLAELPFEADVTRPLATLRDILR</sequence>
<protein>
    <recommendedName>
        <fullName evidence="8">ATP-dependent dethiobiotin synthetase BioD</fullName>
        <ecNumber evidence="8">6.3.3.3</ecNumber>
    </recommendedName>
    <alternativeName>
        <fullName evidence="8">DTB synthetase</fullName>
        <shortName evidence="8">DTBS</shortName>
    </alternativeName>
    <alternativeName>
        <fullName evidence="8">Dethiobiotin synthase</fullName>
    </alternativeName>
</protein>
<dbReference type="GO" id="GO:0000287">
    <property type="term" value="F:magnesium ion binding"/>
    <property type="evidence" value="ECO:0007669"/>
    <property type="project" value="UniProtKB-UniRule"/>
</dbReference>
<dbReference type="CDD" id="cd03109">
    <property type="entry name" value="DTBS"/>
    <property type="match status" value="1"/>
</dbReference>
<dbReference type="InterPro" id="IPR027417">
    <property type="entry name" value="P-loop_NTPase"/>
</dbReference>
<keyword evidence="1 8" id="KW-0963">Cytoplasm</keyword>
<evidence type="ECO:0000256" key="2">
    <source>
        <dbReference type="ARBA" id="ARBA00022598"/>
    </source>
</evidence>
<dbReference type="InterPro" id="IPR004472">
    <property type="entry name" value="DTB_synth_BioD"/>
</dbReference>
<dbReference type="FunFam" id="3.40.50.300:FF:000292">
    <property type="entry name" value="ATP-dependent dethiobiotin synthetase BioD"/>
    <property type="match status" value="1"/>
</dbReference>
<dbReference type="Gene3D" id="3.40.50.300">
    <property type="entry name" value="P-loop containing nucleotide triphosphate hydrolases"/>
    <property type="match status" value="1"/>
</dbReference>
<keyword evidence="10" id="KW-1185">Reference proteome</keyword>
<dbReference type="HAMAP" id="MF_00336">
    <property type="entry name" value="BioD"/>
    <property type="match status" value="1"/>
</dbReference>
<evidence type="ECO:0000256" key="3">
    <source>
        <dbReference type="ARBA" id="ARBA00022723"/>
    </source>
</evidence>
<dbReference type="Pfam" id="PF13500">
    <property type="entry name" value="AAA_26"/>
    <property type="match status" value="1"/>
</dbReference>
<feature type="binding site" evidence="8">
    <location>
        <begin position="12"/>
        <end position="17"/>
    </location>
    <ligand>
        <name>ATP</name>
        <dbReference type="ChEBI" id="CHEBI:30616"/>
    </ligand>
</feature>
<keyword evidence="2 8" id="KW-0436">Ligase</keyword>
<dbReference type="GO" id="GO:0004141">
    <property type="term" value="F:dethiobiotin synthase activity"/>
    <property type="evidence" value="ECO:0007669"/>
    <property type="project" value="UniProtKB-UniRule"/>
</dbReference>
<keyword evidence="7 8" id="KW-0460">Magnesium</keyword>
<gene>
    <name evidence="8 9" type="primary">bioD</name>
    <name evidence="9" type="ORF">IT774_11130</name>
</gene>
<comment type="pathway">
    <text evidence="8">Cofactor biosynthesis; biotin biosynthesis; biotin from 7,8-diaminononanoate: step 1/2.</text>
</comment>
<dbReference type="GO" id="GO:0009102">
    <property type="term" value="P:biotin biosynthetic process"/>
    <property type="evidence" value="ECO:0007669"/>
    <property type="project" value="UniProtKB-UniRule"/>
</dbReference>
<dbReference type="EMBL" id="CP064795">
    <property type="protein sequence ID" value="QPG04750.1"/>
    <property type="molecule type" value="Genomic_DNA"/>
</dbReference>
<dbReference type="GO" id="GO:0005829">
    <property type="term" value="C:cytosol"/>
    <property type="evidence" value="ECO:0007669"/>
    <property type="project" value="TreeGrafter"/>
</dbReference>
<evidence type="ECO:0000313" key="10">
    <source>
        <dbReference type="Proteomes" id="UP000595095"/>
    </source>
</evidence>
<dbReference type="GO" id="GO:0042803">
    <property type="term" value="F:protein homodimerization activity"/>
    <property type="evidence" value="ECO:0007669"/>
    <property type="project" value="UniProtKB-ARBA"/>
</dbReference>
<evidence type="ECO:0000256" key="5">
    <source>
        <dbReference type="ARBA" id="ARBA00022756"/>
    </source>
</evidence>
<dbReference type="GO" id="GO:0005524">
    <property type="term" value="F:ATP binding"/>
    <property type="evidence" value="ECO:0007669"/>
    <property type="project" value="UniProtKB-UniRule"/>
</dbReference>
<comment type="subunit">
    <text evidence="8">Homodimer.</text>
</comment>
<dbReference type="SUPFAM" id="SSF52540">
    <property type="entry name" value="P-loop containing nucleoside triphosphate hydrolases"/>
    <property type="match status" value="1"/>
</dbReference>
<keyword evidence="3 8" id="KW-0479">Metal-binding</keyword>
<dbReference type="KEGG" id="smaa:IT774_11130"/>
<dbReference type="PIRSF" id="PIRSF006755">
    <property type="entry name" value="DTB_synth"/>
    <property type="match status" value="1"/>
</dbReference>
<feature type="binding site" evidence="8">
    <location>
        <begin position="176"/>
        <end position="177"/>
    </location>
    <ligand>
        <name>ATP</name>
        <dbReference type="ChEBI" id="CHEBI:30616"/>
    </ligand>
</feature>
<dbReference type="UniPathway" id="UPA00078">
    <property type="reaction ID" value="UER00161"/>
</dbReference>
<keyword evidence="6 8" id="KW-0067">ATP-binding</keyword>
<dbReference type="AlphaFoldDB" id="A0A7S9DWW9"/>
<evidence type="ECO:0000256" key="8">
    <source>
        <dbReference type="HAMAP-Rule" id="MF_00336"/>
    </source>
</evidence>
<keyword evidence="5 8" id="KW-0093">Biotin biosynthesis</keyword>
<reference evidence="9 10" key="1">
    <citation type="submission" date="2020-11" db="EMBL/GenBank/DDBJ databases">
        <title>Complete genome sequence for Salinimonas sp. strain G2-b.</title>
        <authorList>
            <person name="Park S.-J."/>
        </authorList>
    </citation>
    <scope>NUCLEOTIDE SEQUENCE [LARGE SCALE GENOMIC DNA]</scope>
    <source>
        <strain evidence="9 10">G2-b</strain>
    </source>
</reference>
<evidence type="ECO:0000256" key="6">
    <source>
        <dbReference type="ARBA" id="ARBA00022840"/>
    </source>
</evidence>
<feature type="binding site" evidence="8">
    <location>
        <position position="54"/>
    </location>
    <ligand>
        <name>Mg(2+)</name>
        <dbReference type="ChEBI" id="CHEBI:18420"/>
    </ligand>
</feature>
<evidence type="ECO:0000256" key="1">
    <source>
        <dbReference type="ARBA" id="ARBA00022490"/>
    </source>
</evidence>
<dbReference type="PANTHER" id="PTHR43210">
    <property type="entry name" value="DETHIOBIOTIN SYNTHETASE"/>
    <property type="match status" value="1"/>
</dbReference>
<dbReference type="RefSeq" id="WP_195809842.1">
    <property type="nucleotide sequence ID" value="NZ_CP064795.1"/>
</dbReference>
<proteinExistence type="inferred from homology"/>
<feature type="active site" evidence="8">
    <location>
        <position position="37"/>
    </location>
</feature>
<dbReference type="EC" id="6.3.3.3" evidence="8"/>
<feature type="binding site" evidence="8">
    <location>
        <position position="116"/>
    </location>
    <ligand>
        <name>Mg(2+)</name>
        <dbReference type="ChEBI" id="CHEBI:18420"/>
    </ligand>
</feature>
<evidence type="ECO:0000256" key="4">
    <source>
        <dbReference type="ARBA" id="ARBA00022741"/>
    </source>
</evidence>
<accession>A0A7S9DWW9</accession>
<keyword evidence="4 8" id="KW-0547">Nucleotide-binding</keyword>
<feature type="binding site" evidence="8">
    <location>
        <begin position="116"/>
        <end position="119"/>
    </location>
    <ligand>
        <name>ATP</name>
        <dbReference type="ChEBI" id="CHEBI:30616"/>
    </ligand>
</feature>
<comment type="function">
    <text evidence="8">Catalyzes a mechanistically unusual reaction, the ATP-dependent insertion of CO2 between the N7 and N8 nitrogen atoms of 7,8-diaminopelargonic acid (DAPA, also called 7,8-diammoniononanoate) to form a ureido ring.</text>
</comment>
<dbReference type="Proteomes" id="UP000595095">
    <property type="component" value="Chromosome"/>
</dbReference>
<comment type="catalytic activity">
    <reaction evidence="8">
        <text>(7R,8S)-7,8-diammoniononanoate + CO2 + ATP = (4R,5S)-dethiobiotin + ADP + phosphate + 3 H(+)</text>
        <dbReference type="Rhea" id="RHEA:15805"/>
        <dbReference type="ChEBI" id="CHEBI:15378"/>
        <dbReference type="ChEBI" id="CHEBI:16526"/>
        <dbReference type="ChEBI" id="CHEBI:30616"/>
        <dbReference type="ChEBI" id="CHEBI:43474"/>
        <dbReference type="ChEBI" id="CHEBI:149469"/>
        <dbReference type="ChEBI" id="CHEBI:149473"/>
        <dbReference type="ChEBI" id="CHEBI:456216"/>
        <dbReference type="EC" id="6.3.3.3"/>
    </reaction>
</comment>
<feature type="binding site" evidence="8">
    <location>
        <position position="16"/>
    </location>
    <ligand>
        <name>Mg(2+)</name>
        <dbReference type="ChEBI" id="CHEBI:18420"/>
    </ligand>
</feature>
<dbReference type="NCBIfam" id="TIGR00347">
    <property type="entry name" value="bioD"/>
    <property type="match status" value="1"/>
</dbReference>
<name>A0A7S9DWW9_9ALTE</name>
<comment type="subcellular location">
    <subcellularLocation>
        <location evidence="8">Cytoplasm</location>
    </subcellularLocation>
</comment>
<feature type="binding site" evidence="8">
    <location>
        <position position="54"/>
    </location>
    <ligand>
        <name>ATP</name>
        <dbReference type="ChEBI" id="CHEBI:30616"/>
    </ligand>
</feature>
<comment type="similarity">
    <text evidence="8">Belongs to the dethiobiotin synthetase family.</text>
</comment>
<comment type="caution">
    <text evidence="8">Lacks conserved residue(s) required for the propagation of feature annotation.</text>
</comment>
<organism evidence="9 10">
    <name type="scientific">Salinimonas marina</name>
    <dbReference type="NCBI Taxonomy" id="2785918"/>
    <lineage>
        <taxon>Bacteria</taxon>
        <taxon>Pseudomonadati</taxon>
        <taxon>Pseudomonadota</taxon>
        <taxon>Gammaproteobacteria</taxon>
        <taxon>Alteromonadales</taxon>
        <taxon>Alteromonadaceae</taxon>
        <taxon>Alteromonas/Salinimonas group</taxon>
        <taxon>Salinimonas</taxon>
    </lineage>
</organism>
<dbReference type="PANTHER" id="PTHR43210:SF5">
    <property type="entry name" value="DETHIOBIOTIN SYNTHETASE"/>
    <property type="match status" value="1"/>
</dbReference>